<name>A0A1F4T9V2_UNCSA</name>
<reference evidence="3 4" key="1">
    <citation type="journal article" date="2016" name="Nat. Commun.">
        <title>Thousands of microbial genomes shed light on interconnected biogeochemical processes in an aquifer system.</title>
        <authorList>
            <person name="Anantharaman K."/>
            <person name="Brown C.T."/>
            <person name="Hug L.A."/>
            <person name="Sharon I."/>
            <person name="Castelle C.J."/>
            <person name="Probst A.J."/>
            <person name="Thomas B.C."/>
            <person name="Singh A."/>
            <person name="Wilkins M.J."/>
            <person name="Karaoz U."/>
            <person name="Brodie E.L."/>
            <person name="Williams K.H."/>
            <person name="Hubbard S.S."/>
            <person name="Banfield J.F."/>
        </authorList>
    </citation>
    <scope>NUCLEOTIDE SEQUENCE [LARGE SCALE GENOMIC DNA]</scope>
</reference>
<proteinExistence type="predicted"/>
<evidence type="ECO:0000256" key="1">
    <source>
        <dbReference type="SAM" id="SignalP"/>
    </source>
</evidence>
<dbReference type="AlphaFoldDB" id="A0A1F4T9V2"/>
<gene>
    <name evidence="3" type="ORF">A2311_05870</name>
</gene>
<feature type="signal peptide" evidence="1">
    <location>
        <begin position="1"/>
        <end position="25"/>
    </location>
</feature>
<protein>
    <recommendedName>
        <fullName evidence="2">Peptidase C39-like domain-containing protein</fullName>
    </recommendedName>
</protein>
<sequence>MNRIFVCLISWLLCLAGLLAAPALGKNQSRVPFLCQAPYGNWAQPWQDACEEAALLMAAYHTQGKLLTNKAGKAEILKMVAYQRRHFGGHYDLTAQQAVDLANGYFPGQKLLLMQDVKLPQLIAYLDEGNIIVAPMAGKLLHNPFFTPPGPAYHYLVIIGFDPINKEFITNDPGTRRGKGYRYKYSVLYNAIHDWTGDKRTINSGRKNVIVVK</sequence>
<dbReference type="EMBL" id="MEUF01000092">
    <property type="protein sequence ID" value="OGC29424.1"/>
    <property type="molecule type" value="Genomic_DNA"/>
</dbReference>
<dbReference type="Pfam" id="PF13529">
    <property type="entry name" value="Peptidase_C39_2"/>
    <property type="match status" value="1"/>
</dbReference>
<feature type="chain" id="PRO_5009514557" description="Peptidase C39-like domain-containing protein" evidence="1">
    <location>
        <begin position="26"/>
        <end position="213"/>
    </location>
</feature>
<feature type="domain" description="Peptidase C39-like" evidence="2">
    <location>
        <begin position="38"/>
        <end position="173"/>
    </location>
</feature>
<dbReference type="Proteomes" id="UP000178951">
    <property type="component" value="Unassembled WGS sequence"/>
</dbReference>
<evidence type="ECO:0000259" key="2">
    <source>
        <dbReference type="Pfam" id="PF13529"/>
    </source>
</evidence>
<dbReference type="Gene3D" id="3.90.70.10">
    <property type="entry name" value="Cysteine proteinases"/>
    <property type="match status" value="1"/>
</dbReference>
<dbReference type="STRING" id="1802583.A2311_05870"/>
<keyword evidence="1" id="KW-0732">Signal</keyword>
<accession>A0A1F4T9V2</accession>
<evidence type="ECO:0000313" key="4">
    <source>
        <dbReference type="Proteomes" id="UP000178951"/>
    </source>
</evidence>
<comment type="caution">
    <text evidence="3">The sequence shown here is derived from an EMBL/GenBank/DDBJ whole genome shotgun (WGS) entry which is preliminary data.</text>
</comment>
<organism evidence="3 4">
    <name type="scientific">candidate division WOR-1 bacterium RIFOXYB2_FULL_48_7</name>
    <dbReference type="NCBI Taxonomy" id="1802583"/>
    <lineage>
        <taxon>Bacteria</taxon>
        <taxon>Bacillati</taxon>
        <taxon>Saganbacteria</taxon>
    </lineage>
</organism>
<evidence type="ECO:0000313" key="3">
    <source>
        <dbReference type="EMBL" id="OGC29424.1"/>
    </source>
</evidence>
<dbReference type="InterPro" id="IPR039564">
    <property type="entry name" value="Peptidase_C39-like"/>
</dbReference>